<dbReference type="EMBL" id="CP016591">
    <property type="protein sequence ID" value="ANY18642.1"/>
    <property type="molecule type" value="Genomic_DNA"/>
</dbReference>
<protein>
    <submittedName>
        <fullName evidence="1">Uncharacterized protein</fullName>
    </submittedName>
</protein>
<dbReference type="Proteomes" id="UP000092932">
    <property type="component" value="Chromosome"/>
</dbReference>
<gene>
    <name evidence="1" type="ORF">A6F68_00106</name>
</gene>
<organism evidence="1 2">
    <name type="scientific">Tsuneonella dongtanensis</name>
    <dbReference type="NCBI Taxonomy" id="692370"/>
    <lineage>
        <taxon>Bacteria</taxon>
        <taxon>Pseudomonadati</taxon>
        <taxon>Pseudomonadota</taxon>
        <taxon>Alphaproteobacteria</taxon>
        <taxon>Sphingomonadales</taxon>
        <taxon>Erythrobacteraceae</taxon>
        <taxon>Tsuneonella</taxon>
    </lineage>
</organism>
<accession>A0A1B2A934</accession>
<proteinExistence type="predicted"/>
<dbReference type="KEGG" id="ado:A6F68_00106"/>
<evidence type="ECO:0000313" key="2">
    <source>
        <dbReference type="Proteomes" id="UP000092932"/>
    </source>
</evidence>
<name>A0A1B2A934_9SPHN</name>
<reference evidence="1 2" key="1">
    <citation type="submission" date="2016-07" db="EMBL/GenBank/DDBJ databases">
        <title>Complete genome sequence of Altererythrobacter dongtanensis KCTC 22672, a type strain with esterase isolated from tidal flat.</title>
        <authorList>
            <person name="Cheng H."/>
            <person name="Wu Y.-H."/>
            <person name="Zhou P."/>
            <person name="Huo Y.-Y."/>
            <person name="Wang C.-S."/>
            <person name="Xu X.-W."/>
        </authorList>
    </citation>
    <scope>NUCLEOTIDE SEQUENCE [LARGE SCALE GENOMIC DNA]</scope>
    <source>
        <strain evidence="1 2">KCTC 22672</strain>
    </source>
</reference>
<evidence type="ECO:0000313" key="1">
    <source>
        <dbReference type="EMBL" id="ANY18642.1"/>
    </source>
</evidence>
<dbReference type="STRING" id="692370.A6F68_00106"/>
<dbReference type="AlphaFoldDB" id="A0A1B2A934"/>
<sequence>MRGNARLWATADREGRSGSYHGAVKGYDSVWQKAVSKAAFSQHVEHST</sequence>
<keyword evidence="2" id="KW-1185">Reference proteome</keyword>